<keyword evidence="2" id="KW-1133">Transmembrane helix</keyword>
<feature type="transmembrane region" description="Helical" evidence="2">
    <location>
        <begin position="432"/>
        <end position="455"/>
    </location>
</feature>
<evidence type="ECO:0000256" key="2">
    <source>
        <dbReference type="SAM" id="Phobius"/>
    </source>
</evidence>
<feature type="transmembrane region" description="Helical" evidence="2">
    <location>
        <begin position="6"/>
        <end position="26"/>
    </location>
</feature>
<evidence type="ECO:0000313" key="3">
    <source>
        <dbReference type="EMBL" id="KAF7341432.1"/>
    </source>
</evidence>
<keyword evidence="2" id="KW-0812">Transmembrane</keyword>
<keyword evidence="2" id="KW-0472">Membrane</keyword>
<evidence type="ECO:0000256" key="1">
    <source>
        <dbReference type="SAM" id="MobiDB-lite"/>
    </source>
</evidence>
<dbReference type="Proteomes" id="UP000620124">
    <property type="component" value="Unassembled WGS sequence"/>
</dbReference>
<sequence length="579" mass="63502">MSTGEYLFITILVPTVSFSSISNSIVFNPAVRIYNLRVLLLVTVALIPAVVISLPSAASAQNSKRASFYDEFAPFTGLVSCFLIMVHQVGRLFRPGLNAVYDWFMTFFLICAVAYFIGIWHFVAPGVNVTLTGHVLQLVALLLSQACATATIMKSPQKVIIQRFEFLGGCRKSETYTAARILLNRSVSRPLVRGEYPAIPIVRGVILSIFCLLFPAIAVYNIIISPLHTQVFTRQIRTTVEAPSLSDQPLQLTIALWGISLVFLNNFSCIVADASEIVLQSAFNTTNGIPVPPRYLPSLWNCELPQHLGNDSAGFVLSFSLPQGVLPVIYAQIGQGNNFQDIIRYADPISLFPGTHIAATLTWTQYQVIPPGPPALLGSLAPLKLFIVGELHTVQPDPRSDASTSKTSATLFIIESRIEPTRFIQEYTESSVITGFATVGGFWTFMNGAFAMFFWGKCGLFPIREKATFGPWDRAFVPATPAAFLRERFVDLDDDDSGCETDLEAQNQSSAHDTRGGGMVSKDEEDHSNFKGSSEDSHTISADSDDSWRCKGGYSLDEIALMDEAPASERDPLGNYIDS</sequence>
<dbReference type="EMBL" id="JACAZI010000018">
    <property type="protein sequence ID" value="KAF7341432.1"/>
    <property type="molecule type" value="Genomic_DNA"/>
</dbReference>
<accession>A0A8H6XI08</accession>
<reference evidence="3" key="1">
    <citation type="submission" date="2020-05" db="EMBL/GenBank/DDBJ databases">
        <title>Mycena genomes resolve the evolution of fungal bioluminescence.</title>
        <authorList>
            <person name="Tsai I.J."/>
        </authorList>
    </citation>
    <scope>NUCLEOTIDE SEQUENCE</scope>
    <source>
        <strain evidence="3">CCC161011</strain>
    </source>
</reference>
<feature type="transmembrane region" description="Helical" evidence="2">
    <location>
        <begin position="100"/>
        <end position="123"/>
    </location>
</feature>
<dbReference type="OrthoDB" id="3227921at2759"/>
<comment type="caution">
    <text evidence="3">The sequence shown here is derived from an EMBL/GenBank/DDBJ whole genome shotgun (WGS) entry which is preliminary data.</text>
</comment>
<gene>
    <name evidence="3" type="ORF">MVEN_01880300</name>
</gene>
<feature type="transmembrane region" description="Helical" evidence="2">
    <location>
        <begin position="38"/>
        <end position="60"/>
    </location>
</feature>
<organism evidence="3 4">
    <name type="scientific">Mycena venus</name>
    <dbReference type="NCBI Taxonomy" id="2733690"/>
    <lineage>
        <taxon>Eukaryota</taxon>
        <taxon>Fungi</taxon>
        <taxon>Dikarya</taxon>
        <taxon>Basidiomycota</taxon>
        <taxon>Agaricomycotina</taxon>
        <taxon>Agaricomycetes</taxon>
        <taxon>Agaricomycetidae</taxon>
        <taxon>Agaricales</taxon>
        <taxon>Marasmiineae</taxon>
        <taxon>Mycenaceae</taxon>
        <taxon>Mycena</taxon>
    </lineage>
</organism>
<keyword evidence="4" id="KW-1185">Reference proteome</keyword>
<protein>
    <submittedName>
        <fullName evidence="3">Short-chain dehydrogenase/reductase family protein</fullName>
    </submittedName>
</protein>
<feature type="compositionally biased region" description="Basic and acidic residues" evidence="1">
    <location>
        <begin position="521"/>
        <end position="538"/>
    </location>
</feature>
<evidence type="ECO:0000313" key="4">
    <source>
        <dbReference type="Proteomes" id="UP000620124"/>
    </source>
</evidence>
<dbReference type="AlphaFoldDB" id="A0A8H6XI08"/>
<name>A0A8H6XI08_9AGAR</name>
<feature type="transmembrane region" description="Helical" evidence="2">
    <location>
        <begin position="201"/>
        <end position="223"/>
    </location>
</feature>
<feature type="region of interest" description="Disordered" evidence="1">
    <location>
        <begin position="496"/>
        <end position="549"/>
    </location>
</feature>
<proteinExistence type="predicted"/>
<feature type="transmembrane region" description="Helical" evidence="2">
    <location>
        <begin position="72"/>
        <end position="93"/>
    </location>
</feature>